<dbReference type="InterPro" id="IPR001789">
    <property type="entry name" value="Sig_transdc_resp-reg_receiver"/>
</dbReference>
<reference evidence="4 5" key="1">
    <citation type="submission" date="2019-11" db="EMBL/GenBank/DDBJ databases">
        <title>Characterisation of Fundicoccus ignavus gen. nov. sp. nov., a novel genus of the family Aerococcaceae from bulk tank milk.</title>
        <authorList>
            <person name="Siebert A."/>
            <person name="Huptas C."/>
            <person name="Wenning M."/>
            <person name="Scherer S."/>
            <person name="Doll E.V."/>
        </authorList>
    </citation>
    <scope>NUCLEOTIDE SEQUENCE [LARGE SCALE GENOMIC DNA]</scope>
    <source>
        <strain evidence="4 5">DSM 109652</strain>
    </source>
</reference>
<evidence type="ECO:0000256" key="1">
    <source>
        <dbReference type="PROSITE-ProRule" id="PRU00169"/>
    </source>
</evidence>
<proteinExistence type="predicted"/>
<protein>
    <submittedName>
        <fullName evidence="4">Response regulator</fullName>
    </submittedName>
</protein>
<organism evidence="4 5">
    <name type="scientific">Fundicoccus ignavus</name>
    <dbReference type="NCBI Taxonomy" id="2664442"/>
    <lineage>
        <taxon>Bacteria</taxon>
        <taxon>Bacillati</taxon>
        <taxon>Bacillota</taxon>
        <taxon>Bacilli</taxon>
        <taxon>Lactobacillales</taxon>
        <taxon>Aerococcaceae</taxon>
        <taxon>Fundicoccus</taxon>
    </lineage>
</organism>
<keyword evidence="1" id="KW-0597">Phosphoprotein</keyword>
<evidence type="ECO:0000259" key="3">
    <source>
        <dbReference type="PROSITE" id="PS50930"/>
    </source>
</evidence>
<dbReference type="PANTHER" id="PTHR37299">
    <property type="entry name" value="TRANSCRIPTIONAL REGULATOR-RELATED"/>
    <property type="match status" value="1"/>
</dbReference>
<dbReference type="InterPro" id="IPR007492">
    <property type="entry name" value="LytTR_DNA-bd_dom"/>
</dbReference>
<evidence type="ECO:0000259" key="2">
    <source>
        <dbReference type="PROSITE" id="PS50110"/>
    </source>
</evidence>
<dbReference type="GO" id="GO:0003677">
    <property type="term" value="F:DNA binding"/>
    <property type="evidence" value="ECO:0007669"/>
    <property type="project" value="InterPro"/>
</dbReference>
<feature type="modified residue" description="4-aspartylphosphate" evidence="1">
    <location>
        <position position="61"/>
    </location>
</feature>
<dbReference type="SMART" id="SM00850">
    <property type="entry name" value="LytTR"/>
    <property type="match status" value="1"/>
</dbReference>
<feature type="domain" description="Response regulatory" evidence="2">
    <location>
        <begin position="5"/>
        <end position="124"/>
    </location>
</feature>
<dbReference type="SUPFAM" id="SSF52172">
    <property type="entry name" value="CheY-like"/>
    <property type="match status" value="1"/>
</dbReference>
<comment type="caution">
    <text evidence="4">The sequence shown here is derived from an EMBL/GenBank/DDBJ whole genome shotgun (WGS) entry which is preliminary data.</text>
</comment>
<dbReference type="PROSITE" id="PS50930">
    <property type="entry name" value="HTH_LYTTR"/>
    <property type="match status" value="1"/>
</dbReference>
<accession>A0A844CEM1</accession>
<name>A0A844CEM1_9LACT</name>
<evidence type="ECO:0000313" key="5">
    <source>
        <dbReference type="Proteomes" id="UP000440066"/>
    </source>
</evidence>
<dbReference type="Gene3D" id="2.40.50.1020">
    <property type="entry name" value="LytTr DNA-binding domain"/>
    <property type="match status" value="1"/>
</dbReference>
<dbReference type="AlphaFoldDB" id="A0A844CEM1"/>
<sequence>MKLIKVAIVDDDPLQLNLLNNMITIAGDKIGYSIQSTLFESGEAFLFALEDLPDLNIVFLDIQMKDINGMEVARKIRENNQELTLVFITAFVEYALDGYSVNALDYILKPISQEKINSILNRYIDQTPTESTYILVDYQQTQLKLNLDDLLYLEAAKHQTIINLEQESLRVNLPFSHIATLVDERFIRTHRSYMVNLSHITQLSKQSVRLTNNETIPISKRLSKVVQASFVNYYRKEVFYE</sequence>
<dbReference type="GO" id="GO:0000156">
    <property type="term" value="F:phosphorelay response regulator activity"/>
    <property type="evidence" value="ECO:0007669"/>
    <property type="project" value="InterPro"/>
</dbReference>
<dbReference type="EMBL" id="WJQT01000018">
    <property type="protein sequence ID" value="MRJ48041.1"/>
    <property type="molecule type" value="Genomic_DNA"/>
</dbReference>
<dbReference type="PROSITE" id="PS50110">
    <property type="entry name" value="RESPONSE_REGULATORY"/>
    <property type="match status" value="1"/>
</dbReference>
<dbReference type="Pfam" id="PF04397">
    <property type="entry name" value="LytTR"/>
    <property type="match status" value="1"/>
</dbReference>
<dbReference type="SMART" id="SM00448">
    <property type="entry name" value="REC"/>
    <property type="match status" value="1"/>
</dbReference>
<dbReference type="Pfam" id="PF00072">
    <property type="entry name" value="Response_reg"/>
    <property type="match status" value="1"/>
</dbReference>
<feature type="domain" description="HTH LytTR-type" evidence="3">
    <location>
        <begin position="134"/>
        <end position="232"/>
    </location>
</feature>
<dbReference type="InterPro" id="IPR046947">
    <property type="entry name" value="LytR-like"/>
</dbReference>
<gene>
    <name evidence="4" type="ORF">GF867_10740</name>
</gene>
<dbReference type="PANTHER" id="PTHR37299:SF1">
    <property type="entry name" value="STAGE 0 SPORULATION PROTEIN A HOMOLOG"/>
    <property type="match status" value="1"/>
</dbReference>
<dbReference type="InterPro" id="IPR011006">
    <property type="entry name" value="CheY-like_superfamily"/>
</dbReference>
<evidence type="ECO:0000313" key="4">
    <source>
        <dbReference type="EMBL" id="MRJ48041.1"/>
    </source>
</evidence>
<dbReference type="RefSeq" id="WP_153833100.1">
    <property type="nucleotide sequence ID" value="NZ_WJQT01000018.1"/>
</dbReference>
<dbReference type="Proteomes" id="UP000440066">
    <property type="component" value="Unassembled WGS sequence"/>
</dbReference>
<dbReference type="Gene3D" id="3.40.50.2300">
    <property type="match status" value="1"/>
</dbReference>